<dbReference type="SUPFAM" id="SSF55021">
    <property type="entry name" value="ACT-like"/>
    <property type="match status" value="2"/>
</dbReference>
<evidence type="ECO:0000256" key="2">
    <source>
        <dbReference type="RuleBase" id="RU369043"/>
    </source>
</evidence>
<evidence type="ECO:0000313" key="5">
    <source>
        <dbReference type="Proteomes" id="UP000824890"/>
    </source>
</evidence>
<reference evidence="4 5" key="1">
    <citation type="submission" date="2021-05" db="EMBL/GenBank/DDBJ databases">
        <title>Genome Assembly of Synthetic Allotetraploid Brassica napus Reveals Homoeologous Exchanges between Subgenomes.</title>
        <authorList>
            <person name="Davis J.T."/>
        </authorList>
    </citation>
    <scope>NUCLEOTIDE SEQUENCE [LARGE SCALE GENOMIC DNA]</scope>
    <source>
        <strain evidence="5">cv. Da-Ae</strain>
        <tissue evidence="4">Seedling</tissue>
    </source>
</reference>
<dbReference type="PANTHER" id="PTHR31096">
    <property type="entry name" value="ACT DOMAIN-CONTAINING PROTEIN ACR4-RELATED"/>
    <property type="match status" value="1"/>
</dbReference>
<dbReference type="Pfam" id="PF24931">
    <property type="entry name" value="ACT_ACR9_3rd"/>
    <property type="match status" value="1"/>
</dbReference>
<evidence type="ECO:0000259" key="3">
    <source>
        <dbReference type="PROSITE" id="PS51671"/>
    </source>
</evidence>
<dbReference type="Proteomes" id="UP000824890">
    <property type="component" value="Unassembled WGS sequence"/>
</dbReference>
<evidence type="ECO:0000313" key="4">
    <source>
        <dbReference type="EMBL" id="KAH0930578.1"/>
    </source>
</evidence>
<accession>A0ABQ8DPB8</accession>
<dbReference type="EMBL" id="JAGKQM010000004">
    <property type="protein sequence ID" value="KAH0930578.1"/>
    <property type="molecule type" value="Genomic_DNA"/>
</dbReference>
<keyword evidence="5" id="KW-1185">Reference proteome</keyword>
<sequence>MGILNDDAVLIEPGKNSGDPTMVTVNCPDESGLGSTLCRIILEFGLSITKADFSTDGRWCYIVFWVSPDNGSSRFDWDSLKNRLLSACPSCLGSYYSSLQSSNVSKPPSLYLLKFFCRDRKGLLHDVTKVLTELEFTIQRVKVTTTPDGRVLDMFFITDAMDLLHTKQRQTKTCDHLTAVLGEHGVSCEIELAGPELESLQRFSALPPEAADELFGSDVTSISNKVVLTVDNHLSPAHTLLHINCIDQKGLFYDILRTSKDCDVHIAYGRFSSKVKGYRNLDLFVRGTDGKKIADPKHQDSFCSRLKEEISCPLRVIIVNRGPDSELLVANPVELSGKGRPRVFYDVTLALKHSTLDRQWEVYRFLLEERREFPLDRARNQIVDRVTKTLMGW</sequence>
<evidence type="ECO:0000256" key="1">
    <source>
        <dbReference type="ARBA" id="ARBA00022737"/>
    </source>
</evidence>
<gene>
    <name evidence="4" type="ORF">HID58_016305</name>
</gene>
<dbReference type="InterPro" id="IPR045865">
    <property type="entry name" value="ACT-like_dom_sf"/>
</dbReference>
<dbReference type="Pfam" id="PF24926">
    <property type="entry name" value="ACT_ACR9_C"/>
    <property type="match status" value="1"/>
</dbReference>
<dbReference type="InterPro" id="IPR056805">
    <property type="entry name" value="ACT_ACR9/10_C"/>
</dbReference>
<dbReference type="InterPro" id="IPR002912">
    <property type="entry name" value="ACT_dom"/>
</dbReference>
<proteinExistence type="predicted"/>
<organism evidence="4 5">
    <name type="scientific">Brassica napus</name>
    <name type="common">Rape</name>
    <dbReference type="NCBI Taxonomy" id="3708"/>
    <lineage>
        <taxon>Eukaryota</taxon>
        <taxon>Viridiplantae</taxon>
        <taxon>Streptophyta</taxon>
        <taxon>Embryophyta</taxon>
        <taxon>Tracheophyta</taxon>
        <taxon>Spermatophyta</taxon>
        <taxon>Magnoliopsida</taxon>
        <taxon>eudicotyledons</taxon>
        <taxon>Gunneridae</taxon>
        <taxon>Pentapetalae</taxon>
        <taxon>rosids</taxon>
        <taxon>malvids</taxon>
        <taxon>Brassicales</taxon>
        <taxon>Brassicaceae</taxon>
        <taxon>Brassiceae</taxon>
        <taxon>Brassica</taxon>
    </lineage>
</organism>
<keyword evidence="1 2" id="KW-0677">Repeat</keyword>
<dbReference type="Gene3D" id="3.30.70.260">
    <property type="match status" value="1"/>
</dbReference>
<dbReference type="Pfam" id="PF24914">
    <property type="entry name" value="ACR10_N"/>
    <property type="match status" value="1"/>
</dbReference>
<dbReference type="CDD" id="cd04927">
    <property type="entry name" value="ACT_ACR-like_2"/>
    <property type="match status" value="1"/>
</dbReference>
<protein>
    <recommendedName>
        <fullName evidence="2">ACT domain-containing protein ACR</fullName>
    </recommendedName>
    <alternativeName>
        <fullName evidence="2">Protein ACT DOMAIN REPEATS</fullName>
    </alternativeName>
</protein>
<dbReference type="PROSITE" id="PS51671">
    <property type="entry name" value="ACT"/>
    <property type="match status" value="1"/>
</dbReference>
<dbReference type="InterPro" id="IPR040217">
    <property type="entry name" value="ACR1-12"/>
</dbReference>
<dbReference type="Pfam" id="PF01842">
    <property type="entry name" value="ACT"/>
    <property type="match status" value="1"/>
</dbReference>
<name>A0ABQ8DPB8_BRANA</name>
<feature type="domain" description="ACT" evidence="3">
    <location>
        <begin position="112"/>
        <end position="195"/>
    </location>
</feature>
<dbReference type="PANTHER" id="PTHR31096:SF65">
    <property type="entry name" value="ACT DOMAIN-CONTAINING PROTEIN ACR9"/>
    <property type="match status" value="1"/>
</dbReference>
<dbReference type="InterPro" id="IPR056816">
    <property type="entry name" value="ACR2/9/10_N"/>
</dbReference>
<comment type="function">
    <text evidence="2">Binds amino acids.</text>
</comment>
<comment type="caution">
    <text evidence="4">The sequence shown here is derived from an EMBL/GenBank/DDBJ whole genome shotgun (WGS) entry which is preliminary data.</text>
</comment>